<comment type="subcellular location">
    <subcellularLocation>
        <location evidence="7">Mitochondrion inner membrane</location>
        <topology evidence="7">Peripheral membrane protein</topology>
        <orientation evidence="7">Matrix side</orientation>
    </subcellularLocation>
    <subcellularLocation>
        <location evidence="1">Nucleus</location>
    </subcellularLocation>
</comment>
<evidence type="ECO:0000256" key="3">
    <source>
        <dbReference type="ARBA" id="ARBA00022722"/>
    </source>
</evidence>
<dbReference type="InterPro" id="IPR034922">
    <property type="entry name" value="REX1-like_exo"/>
</dbReference>
<comment type="catalytic activity">
    <reaction evidence="7">
        <text>a 3,4-dihydroxy-5-(all-trans-polyprenyl)benzoate + S-adenosyl-L-methionine = a 4-hydroxy-3-methoxy-5-(all-trans-polyprenyl)benzoate + S-adenosyl-L-homocysteine + H(+)</text>
        <dbReference type="Rhea" id="RHEA:44452"/>
        <dbReference type="Rhea" id="RHEA-COMP:10930"/>
        <dbReference type="Rhea" id="RHEA-COMP:10931"/>
        <dbReference type="ChEBI" id="CHEBI:15378"/>
        <dbReference type="ChEBI" id="CHEBI:57856"/>
        <dbReference type="ChEBI" id="CHEBI:59789"/>
        <dbReference type="ChEBI" id="CHEBI:64694"/>
        <dbReference type="ChEBI" id="CHEBI:84443"/>
        <dbReference type="EC" id="2.1.1.114"/>
    </reaction>
</comment>
<dbReference type="Gene3D" id="3.30.420.10">
    <property type="entry name" value="Ribonuclease H-like superfamily/Ribonuclease H"/>
    <property type="match status" value="1"/>
</dbReference>
<evidence type="ECO:0000256" key="4">
    <source>
        <dbReference type="ARBA" id="ARBA00022801"/>
    </source>
</evidence>
<evidence type="ECO:0000313" key="11">
    <source>
        <dbReference type="Proteomes" id="UP000215335"/>
    </source>
</evidence>
<dbReference type="InterPro" id="IPR047021">
    <property type="entry name" value="REXO1/3/4-like"/>
</dbReference>
<feature type="binding site" evidence="7">
    <location>
        <position position="170"/>
    </location>
    <ligand>
        <name>S-adenosyl-L-methionine</name>
        <dbReference type="ChEBI" id="CHEBI:59789"/>
    </ligand>
</feature>
<dbReference type="GO" id="GO:0031314">
    <property type="term" value="C:extrinsic component of mitochondrial inner membrane"/>
    <property type="evidence" value="ECO:0007669"/>
    <property type="project" value="UniProtKB-UniRule"/>
</dbReference>
<feature type="compositionally biased region" description="Polar residues" evidence="8">
    <location>
        <begin position="965"/>
        <end position="979"/>
    </location>
</feature>
<keyword evidence="7" id="KW-0999">Mitochondrion inner membrane</keyword>
<name>A0A232EZU9_9HYME</name>
<dbReference type="OrthoDB" id="16516at2759"/>
<dbReference type="Proteomes" id="UP000215335">
    <property type="component" value="Unassembled WGS sequence"/>
</dbReference>
<keyword evidence="7" id="KW-0831">Ubiquinone biosynthesis</keyword>
<comment type="cofactor">
    <cofactor evidence="7">
        <name>Mg(2+)</name>
        <dbReference type="ChEBI" id="CHEBI:18420"/>
    </cofactor>
</comment>
<protein>
    <recommendedName>
        <fullName evidence="7">Ubiquinone biosynthesis O-methyltransferase, mitochondrial</fullName>
    </recommendedName>
    <alternativeName>
        <fullName evidence="7">3-demethylubiquinol 3-O-methyltransferase</fullName>
        <ecNumber evidence="7">2.1.1.64</ecNumber>
    </alternativeName>
    <alternativeName>
        <fullName evidence="7">3-demethylubiquinone 3-O-methyltransferase</fullName>
        <ecNumber evidence="7">2.1.1.-</ecNumber>
    </alternativeName>
    <alternativeName>
        <fullName evidence="7">Polyprenyldihydroxybenzoate methyltransferase</fullName>
        <ecNumber evidence="7">2.1.1.114</ecNumber>
    </alternativeName>
</protein>
<feature type="compositionally biased region" description="Basic and acidic residues" evidence="8">
    <location>
        <begin position="573"/>
        <end position="693"/>
    </location>
</feature>
<dbReference type="InterPro" id="IPR010233">
    <property type="entry name" value="UbiG_MeTrfase"/>
</dbReference>
<dbReference type="PANTHER" id="PTHR12801">
    <property type="entry name" value="RNA EXONUCLEASE REXO1 / RECO3 FAMILY MEMBER-RELATED"/>
    <property type="match status" value="1"/>
</dbReference>
<accession>A0A232EZU9</accession>
<feature type="binding site" evidence="7">
    <location>
        <position position="71"/>
    </location>
    <ligand>
        <name>S-adenosyl-L-methionine</name>
        <dbReference type="ChEBI" id="CHEBI:59789"/>
    </ligand>
</feature>
<evidence type="ECO:0000259" key="9">
    <source>
        <dbReference type="SMART" id="SM00479"/>
    </source>
</evidence>
<dbReference type="GO" id="GO:0005634">
    <property type="term" value="C:nucleus"/>
    <property type="evidence" value="ECO:0007669"/>
    <property type="project" value="UniProtKB-SubCell"/>
</dbReference>
<comment type="function">
    <text evidence="7">O-methyltransferase required for two non-consecutive steps during ubiquinone biosynthesis. Catalyzes the 2 O-methylation of 3,4-dihydroxy-5-(all-trans-polyprenyl)benzoic acid into 4-hydroxy-3-methoxy-5-(all-trans-polyprenyl)benzoic acid. Also catalyzes the last step of ubiquinone biosynthesis by mediating methylation of 3-demethylubiquinone into ubiquinone. Also able to mediate the methylation of 3-demethylubiquinol into ubiquinol.</text>
</comment>
<keyword evidence="7" id="KW-0496">Mitochondrion</keyword>
<dbReference type="GO" id="GO:0004527">
    <property type="term" value="F:exonuclease activity"/>
    <property type="evidence" value="ECO:0007669"/>
    <property type="project" value="UniProtKB-KW"/>
</dbReference>
<feature type="binding site" evidence="7">
    <location>
        <position position="102"/>
    </location>
    <ligand>
        <name>S-adenosyl-L-methionine</name>
        <dbReference type="ChEBI" id="CHEBI:59789"/>
    </ligand>
</feature>
<dbReference type="SMART" id="SM00479">
    <property type="entry name" value="EXOIII"/>
    <property type="match status" value="1"/>
</dbReference>
<dbReference type="InterPro" id="IPR013520">
    <property type="entry name" value="Ribonucl_H"/>
</dbReference>
<keyword evidence="3" id="KW-0540">Nuclease</keyword>
<dbReference type="SUPFAM" id="SSF53335">
    <property type="entry name" value="S-adenosyl-L-methionine-dependent methyltransferases"/>
    <property type="match status" value="1"/>
</dbReference>
<evidence type="ECO:0000256" key="7">
    <source>
        <dbReference type="HAMAP-Rule" id="MF_03190"/>
    </source>
</evidence>
<keyword evidence="7" id="KW-0460">Magnesium</keyword>
<feature type="compositionally biased region" description="Basic and acidic residues" evidence="8">
    <location>
        <begin position="824"/>
        <end position="836"/>
    </location>
</feature>
<organism evidence="10 11">
    <name type="scientific">Trichomalopsis sarcophagae</name>
    <dbReference type="NCBI Taxonomy" id="543379"/>
    <lineage>
        <taxon>Eukaryota</taxon>
        <taxon>Metazoa</taxon>
        <taxon>Ecdysozoa</taxon>
        <taxon>Arthropoda</taxon>
        <taxon>Hexapoda</taxon>
        <taxon>Insecta</taxon>
        <taxon>Pterygota</taxon>
        <taxon>Neoptera</taxon>
        <taxon>Endopterygota</taxon>
        <taxon>Hymenoptera</taxon>
        <taxon>Apocrita</taxon>
        <taxon>Proctotrupomorpha</taxon>
        <taxon>Chalcidoidea</taxon>
        <taxon>Pteromalidae</taxon>
        <taxon>Pteromalinae</taxon>
        <taxon>Trichomalopsis</taxon>
    </lineage>
</organism>
<feature type="compositionally biased region" description="Basic and acidic residues" evidence="8">
    <location>
        <begin position="701"/>
        <end position="774"/>
    </location>
</feature>
<dbReference type="InterPro" id="IPR029063">
    <property type="entry name" value="SAM-dependent_MTases_sf"/>
</dbReference>
<dbReference type="GO" id="GO:0120537">
    <property type="term" value="F:3-demethylubiquinone 3-O-methyltransferase activity"/>
    <property type="evidence" value="ECO:0007669"/>
    <property type="project" value="RHEA"/>
</dbReference>
<dbReference type="Gene3D" id="3.40.50.150">
    <property type="entry name" value="Vaccinia Virus protein VP39"/>
    <property type="match status" value="1"/>
</dbReference>
<keyword evidence="7" id="KW-0808">Transferase</keyword>
<proteinExistence type="inferred from homology"/>
<dbReference type="InterPro" id="IPR013216">
    <property type="entry name" value="Methyltransf_11"/>
</dbReference>
<feature type="region of interest" description="Disordered" evidence="8">
    <location>
        <begin position="524"/>
        <end position="926"/>
    </location>
</feature>
<dbReference type="EMBL" id="NNAY01001458">
    <property type="protein sequence ID" value="OXU23905.1"/>
    <property type="molecule type" value="Genomic_DNA"/>
</dbReference>
<comment type="catalytic activity">
    <reaction evidence="7">
        <text>a 3-demethylubiquinone + S-adenosyl-L-methionine = a ubiquinone + S-adenosyl-L-homocysteine</text>
        <dbReference type="Rhea" id="RHEA:81215"/>
        <dbReference type="Rhea" id="RHEA-COMP:9565"/>
        <dbReference type="Rhea" id="RHEA-COMP:19654"/>
        <dbReference type="ChEBI" id="CHEBI:16389"/>
        <dbReference type="ChEBI" id="CHEBI:57856"/>
        <dbReference type="ChEBI" id="CHEBI:59789"/>
        <dbReference type="ChEBI" id="CHEBI:231825"/>
    </reaction>
</comment>
<dbReference type="CDD" id="cd02440">
    <property type="entry name" value="AdoMet_MTases"/>
    <property type="match status" value="1"/>
</dbReference>
<feature type="region of interest" description="Disordered" evidence="8">
    <location>
        <begin position="952"/>
        <end position="980"/>
    </location>
</feature>
<dbReference type="GO" id="GO:0010420">
    <property type="term" value="F:polyprenyldihydroxybenzoate methyltransferase activity"/>
    <property type="evidence" value="ECO:0007669"/>
    <property type="project" value="UniProtKB-UniRule"/>
</dbReference>
<keyword evidence="7" id="KW-0472">Membrane</keyword>
<dbReference type="UniPathway" id="UPA00232"/>
<evidence type="ECO:0000256" key="8">
    <source>
        <dbReference type="SAM" id="MobiDB-lite"/>
    </source>
</evidence>
<comment type="caution">
    <text evidence="10">The sequence shown here is derived from an EMBL/GenBank/DDBJ whole genome shotgun (WGS) entry which is preliminary data.</text>
</comment>
<dbReference type="GO" id="GO:0061542">
    <property type="term" value="F:3-demethylubiquinol 3-O-methyltransferase activity"/>
    <property type="evidence" value="ECO:0007669"/>
    <property type="project" value="UniProtKB-UniRule"/>
</dbReference>
<dbReference type="Pfam" id="PF08241">
    <property type="entry name" value="Methyltransf_11"/>
    <property type="match status" value="1"/>
</dbReference>
<feature type="domain" description="Exonuclease" evidence="9">
    <location>
        <begin position="1290"/>
        <end position="1449"/>
    </location>
</feature>
<feature type="binding site" evidence="7">
    <location>
        <position position="171"/>
    </location>
    <ligand>
        <name>Mg(2+)</name>
        <dbReference type="ChEBI" id="CHEBI:18420"/>
    </ligand>
</feature>
<evidence type="ECO:0000313" key="10">
    <source>
        <dbReference type="EMBL" id="OXU23905.1"/>
    </source>
</evidence>
<dbReference type="PANTHER" id="PTHR12801:SF115">
    <property type="entry name" value="FI18136P1-RELATED"/>
    <property type="match status" value="1"/>
</dbReference>
<dbReference type="SUPFAM" id="SSF53098">
    <property type="entry name" value="Ribonuclease H-like"/>
    <property type="match status" value="1"/>
</dbReference>
<evidence type="ECO:0000256" key="2">
    <source>
        <dbReference type="ARBA" id="ARBA00006357"/>
    </source>
</evidence>
<comment type="subunit">
    <text evidence="7">Component of a multi-subunit COQ enzyme complex.</text>
</comment>
<evidence type="ECO:0000256" key="1">
    <source>
        <dbReference type="ARBA" id="ARBA00004123"/>
    </source>
</evidence>
<dbReference type="GO" id="GO:0003676">
    <property type="term" value="F:nucleic acid binding"/>
    <property type="evidence" value="ECO:0007669"/>
    <property type="project" value="InterPro"/>
</dbReference>
<feature type="binding site" evidence="7">
    <location>
        <position position="123"/>
    </location>
    <ligand>
        <name>S-adenosyl-L-methionine</name>
        <dbReference type="ChEBI" id="CHEBI:59789"/>
    </ligand>
</feature>
<dbReference type="HAMAP" id="MF_00472">
    <property type="entry name" value="UbiG"/>
    <property type="match status" value="1"/>
</dbReference>
<keyword evidence="11" id="KW-1185">Reference proteome</keyword>
<feature type="binding site" evidence="7">
    <location>
        <position position="175"/>
    </location>
    <ligand>
        <name>Mg(2+)</name>
        <dbReference type="ChEBI" id="CHEBI:18420"/>
    </ligand>
</feature>
<dbReference type="FunFam" id="3.30.420.10:FF:000021">
    <property type="entry name" value="RNA exonuclease 1 homolog"/>
    <property type="match status" value="1"/>
</dbReference>
<dbReference type="GO" id="GO:0046872">
    <property type="term" value="F:metal ion binding"/>
    <property type="evidence" value="ECO:0007669"/>
    <property type="project" value="UniProtKB-KW"/>
</dbReference>
<dbReference type="GO" id="GO:0032259">
    <property type="term" value="P:methylation"/>
    <property type="evidence" value="ECO:0007669"/>
    <property type="project" value="UniProtKB-KW"/>
</dbReference>
<dbReference type="EC" id="2.1.1.-" evidence="7"/>
<keyword evidence="6" id="KW-0539">Nucleus</keyword>
<dbReference type="EC" id="2.1.1.64" evidence="7"/>
<dbReference type="CDD" id="cd06145">
    <property type="entry name" value="REX1_like"/>
    <property type="match status" value="1"/>
</dbReference>
<dbReference type="NCBIfam" id="TIGR01983">
    <property type="entry name" value="UbiG"/>
    <property type="match status" value="1"/>
</dbReference>
<keyword evidence="7" id="KW-0949">S-adenosyl-L-methionine</keyword>
<feature type="compositionally biased region" description="Basic and acidic residues" evidence="8">
    <location>
        <begin position="846"/>
        <end position="898"/>
    </location>
</feature>
<keyword evidence="5" id="KW-0269">Exonuclease</keyword>
<feature type="compositionally biased region" description="Basic and acidic residues" evidence="8">
    <location>
        <begin position="537"/>
        <end position="560"/>
    </location>
</feature>
<reference evidence="10 11" key="1">
    <citation type="journal article" date="2017" name="Curr. Biol.">
        <title>The Evolution of Venom by Co-option of Single-Copy Genes.</title>
        <authorList>
            <person name="Martinson E.O."/>
            <person name="Mrinalini"/>
            <person name="Kelkar Y.D."/>
            <person name="Chang C.H."/>
            <person name="Werren J.H."/>
        </authorList>
    </citation>
    <scope>NUCLEOTIDE SEQUENCE [LARGE SCALE GENOMIC DNA]</scope>
    <source>
        <strain evidence="10 11">Alberta</strain>
        <tissue evidence="10">Whole body</tissue>
    </source>
</reference>
<dbReference type="InterPro" id="IPR036397">
    <property type="entry name" value="RNaseH_sf"/>
</dbReference>
<keyword evidence="7" id="KW-0479">Metal-binding</keyword>
<comment type="similarity">
    <text evidence="7">Belongs to the class I-like SAM-binding methyltransferase superfamily. UbiG/COQ3 family.</text>
</comment>
<dbReference type="Pfam" id="PF15870">
    <property type="entry name" value="EloA-BP1"/>
    <property type="match status" value="1"/>
</dbReference>
<dbReference type="STRING" id="543379.A0A232EZU9"/>
<feature type="binding site" evidence="7">
    <location>
        <position position="174"/>
    </location>
    <ligand>
        <name>Mg(2+)</name>
        <dbReference type="ChEBI" id="CHEBI:18420"/>
    </ligand>
</feature>
<dbReference type="InterPro" id="IPR012337">
    <property type="entry name" value="RNaseH-like_sf"/>
</dbReference>
<keyword evidence="4" id="KW-0378">Hydrolase</keyword>
<gene>
    <name evidence="7" type="primary">coq3</name>
    <name evidence="10" type="ORF">TSAR_014546</name>
</gene>
<comment type="catalytic activity">
    <reaction evidence="7">
        <text>a 3-demethylubiquinol + S-adenosyl-L-methionine = a ubiquinol + S-adenosyl-L-homocysteine + H(+)</text>
        <dbReference type="Rhea" id="RHEA:44380"/>
        <dbReference type="Rhea" id="RHEA-COMP:9566"/>
        <dbReference type="Rhea" id="RHEA-COMP:10914"/>
        <dbReference type="ChEBI" id="CHEBI:15378"/>
        <dbReference type="ChEBI" id="CHEBI:17976"/>
        <dbReference type="ChEBI" id="CHEBI:57856"/>
        <dbReference type="ChEBI" id="CHEBI:59789"/>
        <dbReference type="ChEBI" id="CHEBI:84422"/>
        <dbReference type="EC" id="2.1.1.64"/>
    </reaction>
</comment>
<keyword evidence="7" id="KW-0489">Methyltransferase</keyword>
<dbReference type="EC" id="2.1.1.114" evidence="7"/>
<evidence type="ECO:0000256" key="5">
    <source>
        <dbReference type="ARBA" id="ARBA00022839"/>
    </source>
</evidence>
<dbReference type="InterPro" id="IPR031736">
    <property type="entry name" value="REXO1-like_dom"/>
</dbReference>
<evidence type="ECO:0000256" key="6">
    <source>
        <dbReference type="ARBA" id="ARBA00023242"/>
    </source>
</evidence>
<comment type="pathway">
    <text evidence="7">Cofactor biosynthesis; ubiquinone biosynthesis.</text>
</comment>
<comment type="similarity">
    <text evidence="2">Belongs to the REXO1/REXO3 family.</text>
</comment>
<sequence length="1451" mass="162668">MKALQKNYLPKFAINTLSRFSTSAELKQQGDFMKPKSTVDSQDVIHHSKHSDNWWDPHGELGALHTMNSLRVKFVRDGLANAGFKETNPSRPLEGIKLLDVGCGGGILSEPLARIGANVTGLDASKELISIARQHALLDKDLSSNLNYVHTPIEDYSQEQKEKFDAVVASEILEHVIDQELFLKCCSEVLKPKGSIFITTFNKNLVSWLGGVVLAEYVLGLLPKGTHDWNKFITPDDTKRLLEKYASTSSAVVTTEAAQVVSKPQNAEAAAVTSSNSDVIQQLVSEAVKKVLADQNVSDTENIVNRVVEGLKPKLVPAVLSTTTPAVKQEIASPDPIVGRHIGVPAVLPTAKSSACVYNPTPISELRRRHLPIPSYNPARESKAVKRKSPDSEKPWMDVIRNISCLKESKASYTPTAISQINSKEKNSFHGYVPTIKSDTSYDVKSSSKESYIPEKKKKKEIYCPKPKKRREEYVPRKPKVPLKDKQHLEDDSFDILDEVFGNNESNPSVECDEESQDIMEVDPKFSDDEVTPVGDITKDKGSLEDTVSKILHDGKENKQLQEIIEIDDDSDDKNQIDNEKIEKSDESSKHTREDTSKSKNKSSEKSSKEDSKHSKHKDDSKHSKSTEDSKHSKTKEDSKHSKSKDDVSKHSKSKDDDSKHSKSKDKDKSEDRKDKDKSEDRKDKDREKSKDKDKHKHSSKSSEKERSSSSSKDSKSRDKDKDKVKDSKSSKDSSHRSKKDSKSDKERSSSSKSSRDDKKESRDKSRHKSDDKSRHKSKSSSSDSKSKSSRSHKSSDRHSSHSSHKSNKSNEKNATETEDSDKNEDRSDKDEKCDSPEYEEFSPFYDEHLLETSDSDHDVEEECRKIFQEYEVPDTPKDITSKAPPKPESEGSEDVSKKRVAHPSAASSITKPVGPGQPIKRLPNPQQRMYERWRMMREVAAEKAAEKAAASRAAETALQKKAAESSSAGSQNDSQVNGNGRIRIAQVPYALSLALEKKKVMEQAAKVETKTVAQNKKGGRVAHIPQTVPQLIRPEPLQTAGTQKFGLNVRQFYVNAMQDICIQIYTSGDDAAQRAVREEFACYERCKALNVYKNSCMLTVHRLRKEVDQKNEDPSASHSGTISHEAVLAGKVKGTWSVVKTKKILTDFKGASLYNKLVKWILTDQELKDNGFPRPHPDGPKGRAKLFTTNTRGQSTLSKVPNERFCCRCNKSYMVDKHGFPIRKENCIYHYARKFTFRGESKYMCCKQDGSSDGCCDATTHVWDFVDTENLRGYVSTFDKSNAPAEEQGVFALDCEMCYTTQGLELTRVTVINENKDVVYETLVKPANPIIDYNTRFSGISELDMKSVTTSLQNVQATLLSMFSSKTILIGHSLESDFKALKLLHNTVVDTSVMFPHKNGPPFKRALKTLCSEYLRKIIQNEIGGHDSKEDAVACMELVHWKVREEAKLQ</sequence>